<dbReference type="Bgee" id="ENSMODG00000010616">
    <property type="expression patterns" value="Expressed in spermatocyte and 10 other cell types or tissues"/>
</dbReference>
<dbReference type="RefSeq" id="XP_056678665.1">
    <property type="nucleotide sequence ID" value="XM_056822687.1"/>
</dbReference>
<dbReference type="GeneTree" id="ENSGT00390000002200"/>
<evidence type="ECO:0000313" key="10">
    <source>
        <dbReference type="Ensembl" id="ENSMODP00000013297.2"/>
    </source>
</evidence>
<dbReference type="GO" id="GO:0016471">
    <property type="term" value="C:vacuolar proton-transporting V-type ATPase complex"/>
    <property type="evidence" value="ECO:0000318"/>
    <property type="project" value="GO_Central"/>
</dbReference>
<dbReference type="Pfam" id="PF01992">
    <property type="entry name" value="vATP-synt_AC39"/>
    <property type="match status" value="1"/>
</dbReference>
<dbReference type="InterPro" id="IPR002843">
    <property type="entry name" value="ATPase_V0-cplx_csu/dsu"/>
</dbReference>
<dbReference type="HOGENOM" id="CLU_051277_0_0_1"/>
<evidence type="ECO:0000256" key="7">
    <source>
        <dbReference type="ARBA" id="ARBA00061861"/>
    </source>
</evidence>
<comment type="subunit">
    <text evidence="7">V-ATPase is a heteromultimeric enzyme made up of two complexes: the ATP-hydrolytic V1 complex and the proton translocation V0 complex. The V1 complex consists of three catalytic AB heterodimers that form a heterohexamer, three peripheral stalks each consisting of EG heterodimers, one central rotor including subunits D and F, and the regulatory subunits C and H. The proton translocation complex V0 consists of the proton transport subunit a, a ring of proteolipid subunits c9c'', rotary subunit d, subunits e and f, and the accessory subunits ATP6AP1/Ac45 and ATP6AP2/PRR. Interacts with TM4SF19; this interaction inhibits V1-V0 complex assembly.</text>
</comment>
<comment type="function">
    <text evidence="5">Subunit of the V0 complex of vacuolar(H+)-ATPase (V-ATPase), a multisubunit enzyme composed of a peripheral complex (V1) that hydrolyzes ATP and a membrane integral complex (V0) that translocates protons. V-ATPase is responsible for acidifying and maintaining the pH of intracellular compartments and in some cell types, is targeted to the plasma membrane, where it is responsible for acidifying the extracellular environment. May play a role in coupling of proton transport and ATP hydrolysis. Regulator of osteoclast fusion and bone formation.</text>
</comment>
<dbReference type="InterPro" id="IPR016727">
    <property type="entry name" value="ATPase_V0-cplx_dsu"/>
</dbReference>
<dbReference type="Ensembl" id="ENSMODT00000013542.2">
    <property type="protein sequence ID" value="ENSMODP00000013297.2"/>
    <property type="gene ID" value="ENSMODG00000010616.2"/>
</dbReference>
<dbReference type="GeneID" id="100009856"/>
<comment type="similarity">
    <text evidence="1 9">Belongs to the V-ATPase V0D/AC39 subunit family.</text>
</comment>
<evidence type="ECO:0000256" key="1">
    <source>
        <dbReference type="ARBA" id="ARBA00006709"/>
    </source>
</evidence>
<dbReference type="GO" id="GO:0007035">
    <property type="term" value="P:vacuolar acidification"/>
    <property type="evidence" value="ECO:0000318"/>
    <property type="project" value="GO_Central"/>
</dbReference>
<dbReference type="InParanoid" id="F7G807"/>
<evidence type="ECO:0000256" key="2">
    <source>
        <dbReference type="ARBA" id="ARBA00022448"/>
    </source>
</evidence>
<dbReference type="FunFam" id="1.20.1690.10:FF:000003">
    <property type="entry name" value="V-type proton ATPase subunit"/>
    <property type="match status" value="1"/>
</dbReference>
<evidence type="ECO:0000256" key="5">
    <source>
        <dbReference type="ARBA" id="ARBA00045985"/>
    </source>
</evidence>
<dbReference type="SUPFAM" id="SSF103486">
    <property type="entry name" value="V-type ATP synthase subunit C"/>
    <property type="match status" value="1"/>
</dbReference>
<keyword evidence="3 9" id="KW-0375">Hydrogen ion transport</keyword>
<dbReference type="InterPro" id="IPR035067">
    <property type="entry name" value="V-type_ATPase_csu/dsu"/>
</dbReference>
<dbReference type="PANTHER" id="PTHR11028">
    <property type="entry name" value="VACUOLAR ATP SYNTHASE SUBUNIT AC39"/>
    <property type="match status" value="1"/>
</dbReference>
<keyword evidence="11" id="KW-1185">Reference proteome</keyword>
<dbReference type="InterPro" id="IPR036079">
    <property type="entry name" value="ATPase_csu/dsu_sf"/>
</dbReference>
<evidence type="ECO:0000256" key="4">
    <source>
        <dbReference type="ARBA" id="ARBA00023065"/>
    </source>
</evidence>
<evidence type="ECO:0000256" key="8">
    <source>
        <dbReference type="ARBA" id="ARBA00064118"/>
    </source>
</evidence>
<dbReference type="GO" id="GO:0033179">
    <property type="term" value="C:proton-transporting V-type ATPase, V0 domain"/>
    <property type="evidence" value="ECO:0007669"/>
    <property type="project" value="InterPro"/>
</dbReference>
<evidence type="ECO:0000313" key="11">
    <source>
        <dbReference type="Proteomes" id="UP000002280"/>
    </source>
</evidence>
<dbReference type="GO" id="GO:0033181">
    <property type="term" value="C:plasma membrane proton-transporting V-type ATPase complex"/>
    <property type="evidence" value="ECO:0000318"/>
    <property type="project" value="GO_Central"/>
</dbReference>
<proteinExistence type="inferred from homology"/>
<comment type="subunit">
    <text evidence="8">V-ATPase is a heteromultimeric enzyme made up of two complexes: the ATP-hydrolytic V1 complex and the proton translocation V0 complex. The V1 complex consists of three catalytic AB heterodimers that form a heterohexamer, three peripheral stalks each consisting of EG heterodimers, one central rotor including subunits D and F, and the regulatory subunits C and H. The proton translocation complex V0 consists of the proton transport subunit a, a ring of proteolipid subunits c9c'', rotary subunit d, subunits e and f, and the accessory subunits ATP6AP1/Ac45 and ATP6AP2/PRR. Interacts with ATP6AP2; ATP6AP2 is a V-ATPase accessory protein and the interaction promotes v-ATPase complex assembly. Interacts with TMEM9; TMEM9 is a v-ATPase assembly regulator and the interaction induces the interaction with ATP6AP2. Interacts with PIP4P1.</text>
</comment>
<comment type="function">
    <text evidence="6">Subunit of the integral membrane V0 complex of vacuolar ATPase. Vacuolar ATPase is responsible for acidifying a variety of intracellular compartments in eukaryotic cells, thus providing most of the energy required for transport processes in the vacuolar system.</text>
</comment>
<dbReference type="FunFam" id="1.20.1690.10:FF:000001">
    <property type="entry name" value="V-type proton ATPase subunit"/>
    <property type="match status" value="1"/>
</dbReference>
<keyword evidence="4 9" id="KW-0406">Ion transport</keyword>
<dbReference type="Gene3D" id="1.10.132.50">
    <property type="entry name" value="ATP synthase (C/AC39) subunit, domain 3"/>
    <property type="match status" value="1"/>
</dbReference>
<dbReference type="FunFam" id="1.10.132.50:FF:000002">
    <property type="entry name" value="V-type proton ATPase subunit"/>
    <property type="match status" value="1"/>
</dbReference>
<reference evidence="10" key="2">
    <citation type="submission" date="2025-08" db="UniProtKB">
        <authorList>
            <consortium name="Ensembl"/>
        </authorList>
    </citation>
    <scope>IDENTIFICATION</scope>
</reference>
<evidence type="ECO:0000256" key="9">
    <source>
        <dbReference type="PIRNR" id="PIRNR018497"/>
    </source>
</evidence>
<dbReference type="Proteomes" id="UP000002280">
    <property type="component" value="Chromosome 3"/>
</dbReference>
<dbReference type="AlphaFoldDB" id="F7G807"/>
<dbReference type="PIRSF" id="PIRSF018497">
    <property type="entry name" value="V-ATP_synth_D"/>
    <property type="match status" value="1"/>
</dbReference>
<dbReference type="GO" id="GO:0046961">
    <property type="term" value="F:proton-transporting ATPase activity, rotational mechanism"/>
    <property type="evidence" value="ECO:0007669"/>
    <property type="project" value="InterPro"/>
</dbReference>
<evidence type="ECO:0000256" key="3">
    <source>
        <dbReference type="ARBA" id="ARBA00022781"/>
    </source>
</evidence>
<dbReference type="OrthoDB" id="10250083at2759"/>
<dbReference type="GO" id="GO:0005769">
    <property type="term" value="C:early endosome"/>
    <property type="evidence" value="ECO:0000318"/>
    <property type="project" value="GO_Central"/>
</dbReference>
<organism evidence="10 11">
    <name type="scientific">Monodelphis domestica</name>
    <name type="common">Gray short-tailed opossum</name>
    <dbReference type="NCBI Taxonomy" id="13616"/>
    <lineage>
        <taxon>Eukaryota</taxon>
        <taxon>Metazoa</taxon>
        <taxon>Chordata</taxon>
        <taxon>Craniata</taxon>
        <taxon>Vertebrata</taxon>
        <taxon>Euteleostomi</taxon>
        <taxon>Mammalia</taxon>
        <taxon>Metatheria</taxon>
        <taxon>Didelphimorphia</taxon>
        <taxon>Didelphidae</taxon>
        <taxon>Monodelphis</taxon>
    </lineage>
</organism>
<reference evidence="10" key="3">
    <citation type="submission" date="2025-09" db="UniProtKB">
        <authorList>
            <consortium name="Ensembl"/>
        </authorList>
    </citation>
    <scope>IDENTIFICATION</scope>
</reference>
<protein>
    <recommendedName>
        <fullName evidence="9">V-type proton ATPase subunit</fullName>
    </recommendedName>
</protein>
<dbReference type="eggNOG" id="KOG2957">
    <property type="taxonomic scope" value="Eukaryota"/>
</dbReference>
<keyword evidence="2 9" id="KW-0813">Transport</keyword>
<evidence type="ECO:0000256" key="6">
    <source>
        <dbReference type="ARBA" id="ARBA00059209"/>
    </source>
</evidence>
<dbReference type="InterPro" id="IPR044911">
    <property type="entry name" value="V-type_ATPase_csu/dsu_dom_3"/>
</dbReference>
<sequence>MFSFSELHFNANNGYLEGLVRGLKTGLLTHFDYTNLVQCESLEDLKLHLQTTAYGNFLANEVSPLSVSMIDDRMREKLVSEFFYLRNQAFEPLSKFLDFITYSYMIDNVILLLTGTLHERSISELMPKCHPLGHFDQIEAVNIAQTQEELYNAILVDSPLAIFFQTHFSKEELQQLNIEILRNTMYKSYLESFYQFCTLLGGITAEVMNPILEFEADRRAFIITINSFGTELSKQARANLFPNCGLLYPQGQALLAQANEFKEVKAVADFYPQYKELFEAVSSNGGGKTLEDRFFEHEVNLNKLAFLRQFHFGIFYAFVKLKEQECRNVVWIAECIAQNHRNKIRNYIDIF</sequence>
<dbReference type="GO" id="GO:0007034">
    <property type="term" value="P:vacuolar transport"/>
    <property type="evidence" value="ECO:0000318"/>
    <property type="project" value="GO_Central"/>
</dbReference>
<accession>F7G807</accession>
<name>F7G807_MONDO</name>
<gene>
    <name evidence="10" type="primary">LOC100009856</name>
</gene>
<dbReference type="Gene3D" id="1.20.1690.10">
    <property type="entry name" value="V-type ATP synthase subunit C domain"/>
    <property type="match status" value="2"/>
</dbReference>
<reference evidence="10 11" key="1">
    <citation type="journal article" date="2007" name="Nature">
        <title>Genome of the marsupial Monodelphis domestica reveals innovation in non-coding sequences.</title>
        <authorList>
            <person name="Mikkelsen T.S."/>
            <person name="Wakefield M.J."/>
            <person name="Aken B."/>
            <person name="Amemiya C.T."/>
            <person name="Chang J.L."/>
            <person name="Duke S."/>
            <person name="Garber M."/>
            <person name="Gentles A.J."/>
            <person name="Goodstadt L."/>
            <person name="Heger A."/>
            <person name="Jurka J."/>
            <person name="Kamal M."/>
            <person name="Mauceli E."/>
            <person name="Searle S.M."/>
            <person name="Sharpe T."/>
            <person name="Baker M.L."/>
            <person name="Batzer M.A."/>
            <person name="Benos P.V."/>
            <person name="Belov K."/>
            <person name="Clamp M."/>
            <person name="Cook A."/>
            <person name="Cuff J."/>
            <person name="Das R."/>
            <person name="Davidow L."/>
            <person name="Deakin J.E."/>
            <person name="Fazzari M.J."/>
            <person name="Glass J.L."/>
            <person name="Grabherr M."/>
            <person name="Greally J.M."/>
            <person name="Gu W."/>
            <person name="Hore T.A."/>
            <person name="Huttley G.A."/>
            <person name="Kleber M."/>
            <person name="Jirtle R.L."/>
            <person name="Koina E."/>
            <person name="Lee J.T."/>
            <person name="Mahony S."/>
            <person name="Marra M.A."/>
            <person name="Miller R.D."/>
            <person name="Nicholls R.D."/>
            <person name="Oda M."/>
            <person name="Papenfuss A.T."/>
            <person name="Parra Z.E."/>
            <person name="Pollock D.D."/>
            <person name="Ray D.A."/>
            <person name="Schein J.E."/>
            <person name="Speed T.P."/>
            <person name="Thompson K."/>
            <person name="VandeBerg J.L."/>
            <person name="Wade C.M."/>
            <person name="Walker J.A."/>
            <person name="Waters P.D."/>
            <person name="Webber C."/>
            <person name="Weidman J.R."/>
            <person name="Xie X."/>
            <person name="Zody M.C."/>
            <person name="Baldwin J."/>
            <person name="Abdouelleil A."/>
            <person name="Abdulkadir J."/>
            <person name="Abebe A."/>
            <person name="Abera B."/>
            <person name="Abreu J."/>
            <person name="Acer S.C."/>
            <person name="Aftuck L."/>
            <person name="Alexander A."/>
            <person name="An P."/>
            <person name="Anderson E."/>
            <person name="Anderson S."/>
            <person name="Arachi H."/>
            <person name="Azer M."/>
            <person name="Bachantsang P."/>
            <person name="Barry A."/>
            <person name="Bayul T."/>
            <person name="Berlin A."/>
            <person name="Bessette D."/>
            <person name="Bloom T."/>
            <person name="Bloom T."/>
            <person name="Boguslavskiy L."/>
            <person name="Bonnet C."/>
            <person name="Boukhgalter B."/>
            <person name="Bourzgui I."/>
            <person name="Brown A."/>
            <person name="Cahill P."/>
            <person name="Channer S."/>
            <person name="Cheshatsang Y."/>
            <person name="Chuda L."/>
            <person name="Citroen M."/>
            <person name="Collymore A."/>
            <person name="Cooke P."/>
            <person name="Costello M."/>
            <person name="D'Aco K."/>
            <person name="Daza R."/>
            <person name="De Haan G."/>
            <person name="DeGray S."/>
            <person name="DeMaso C."/>
            <person name="Dhargay N."/>
            <person name="Dooley K."/>
            <person name="Dooley E."/>
            <person name="Doricent M."/>
            <person name="Dorje P."/>
            <person name="Dorjee K."/>
            <person name="Dupes A."/>
            <person name="Elong R."/>
            <person name="Falk J."/>
            <person name="Farina A."/>
            <person name="Faro S."/>
            <person name="Ferguson D."/>
            <person name="Fisher S."/>
            <person name="Foley C.D."/>
            <person name="Franke A."/>
            <person name="Friedrich D."/>
            <person name="Gadbois L."/>
            <person name="Gearin G."/>
            <person name="Gearin C.R."/>
            <person name="Giannoukos G."/>
            <person name="Goode T."/>
            <person name="Graham J."/>
            <person name="Grandbois E."/>
            <person name="Grewal S."/>
            <person name="Gyaltsen K."/>
            <person name="Hafez N."/>
            <person name="Hagos B."/>
            <person name="Hall J."/>
            <person name="Henson C."/>
            <person name="Hollinger A."/>
            <person name="Honan T."/>
            <person name="Huard M.D."/>
            <person name="Hughes L."/>
            <person name="Hurhula B."/>
            <person name="Husby M.E."/>
            <person name="Kamat A."/>
            <person name="Kanga B."/>
            <person name="Kashin S."/>
            <person name="Khazanovich D."/>
            <person name="Kisner P."/>
            <person name="Lance K."/>
            <person name="Lara M."/>
            <person name="Lee W."/>
            <person name="Lennon N."/>
            <person name="Letendre F."/>
            <person name="LeVine R."/>
            <person name="Lipovsky A."/>
            <person name="Liu X."/>
            <person name="Liu J."/>
            <person name="Liu S."/>
            <person name="Lokyitsang T."/>
            <person name="Lokyitsang Y."/>
            <person name="Lubonja R."/>
            <person name="Lui A."/>
            <person name="MacDonald P."/>
            <person name="Magnisalis V."/>
            <person name="Maru K."/>
            <person name="Matthews C."/>
            <person name="McCusker W."/>
            <person name="McDonough S."/>
            <person name="Mehta T."/>
            <person name="Meldrim J."/>
            <person name="Meneus L."/>
            <person name="Mihai O."/>
            <person name="Mihalev A."/>
            <person name="Mihova T."/>
            <person name="Mittelman R."/>
            <person name="Mlenga V."/>
            <person name="Montmayeur A."/>
            <person name="Mulrain L."/>
            <person name="Navidi A."/>
            <person name="Naylor J."/>
            <person name="Negash T."/>
            <person name="Nguyen T."/>
            <person name="Nguyen N."/>
            <person name="Nicol R."/>
            <person name="Norbu C."/>
            <person name="Norbu N."/>
            <person name="Novod N."/>
            <person name="O'Neill B."/>
            <person name="Osman S."/>
            <person name="Markiewicz E."/>
            <person name="Oyono O.L."/>
            <person name="Patti C."/>
            <person name="Phunkhang P."/>
            <person name="Pierre F."/>
            <person name="Priest M."/>
            <person name="Raghuraman S."/>
            <person name="Rege F."/>
            <person name="Reyes R."/>
            <person name="Rise C."/>
            <person name="Rogov P."/>
            <person name="Ross K."/>
            <person name="Ryan E."/>
            <person name="Settipalli S."/>
            <person name="Shea T."/>
            <person name="Sherpa N."/>
            <person name="Shi L."/>
            <person name="Shih D."/>
            <person name="Sparrow T."/>
            <person name="Spaulding J."/>
            <person name="Stalker J."/>
            <person name="Stange-Thomann N."/>
            <person name="Stavropoulos S."/>
            <person name="Stone C."/>
            <person name="Strader C."/>
            <person name="Tesfaye S."/>
            <person name="Thomson T."/>
            <person name="Thoulutsang Y."/>
            <person name="Thoulutsang D."/>
            <person name="Topham K."/>
            <person name="Topping I."/>
            <person name="Tsamla T."/>
            <person name="Vassiliev H."/>
            <person name="Vo A."/>
            <person name="Wangchuk T."/>
            <person name="Wangdi T."/>
            <person name="Weiand M."/>
            <person name="Wilkinson J."/>
            <person name="Wilson A."/>
            <person name="Yadav S."/>
            <person name="Young G."/>
            <person name="Yu Q."/>
            <person name="Zembek L."/>
            <person name="Zhong D."/>
            <person name="Zimmer A."/>
            <person name="Zwirko Z."/>
            <person name="Jaffe D.B."/>
            <person name="Alvarez P."/>
            <person name="Brockman W."/>
            <person name="Butler J."/>
            <person name="Chin C."/>
            <person name="Gnerre S."/>
            <person name="MacCallum I."/>
            <person name="Graves J.A."/>
            <person name="Ponting C.P."/>
            <person name="Breen M."/>
            <person name="Samollow P.B."/>
            <person name="Lander E.S."/>
            <person name="Lindblad-Toh K."/>
        </authorList>
    </citation>
    <scope>NUCLEOTIDE SEQUENCE [LARGE SCALE GENOMIC DNA]</scope>
</reference>
<dbReference type="STRING" id="13616.ENSMODP00000013297"/>